<dbReference type="Pfam" id="PF00069">
    <property type="entry name" value="Pkinase"/>
    <property type="match status" value="1"/>
</dbReference>
<dbReference type="FunFam" id="1.10.510.10:FF:000571">
    <property type="entry name" value="Maternal embryonic leucine zipper kinase"/>
    <property type="match status" value="1"/>
</dbReference>
<evidence type="ECO:0000256" key="1">
    <source>
        <dbReference type="ARBA" id="ARBA00022741"/>
    </source>
</evidence>
<dbReference type="GO" id="GO:0004672">
    <property type="term" value="F:protein kinase activity"/>
    <property type="evidence" value="ECO:0007669"/>
    <property type="project" value="InterPro"/>
</dbReference>
<feature type="domain" description="Protein kinase" evidence="4">
    <location>
        <begin position="167"/>
        <end position="427"/>
    </location>
</feature>
<dbReference type="InterPro" id="IPR008271">
    <property type="entry name" value="Ser/Thr_kinase_AS"/>
</dbReference>
<reference evidence="5" key="1">
    <citation type="journal article" date="2019" name="Plant J.">
        <title>Chlorella vulgaris genome assembly and annotation reveals the molecular basis for metabolic acclimation to high light conditions.</title>
        <authorList>
            <person name="Cecchin M."/>
            <person name="Marcolungo L."/>
            <person name="Rossato M."/>
            <person name="Girolomoni L."/>
            <person name="Cosentino E."/>
            <person name="Cuine S."/>
            <person name="Li-Beisson Y."/>
            <person name="Delledonne M."/>
            <person name="Ballottari M."/>
        </authorList>
    </citation>
    <scope>NUCLEOTIDE SEQUENCE</scope>
    <source>
        <strain evidence="5">211/11P</strain>
    </source>
</reference>
<sequence>MGCAPSKSERENGDAYSKENVKLLNKQLSEKARHPSAIPSSFYEREHRFRQQQHPKRAVPERRQGACRMRVGTWGTWQEGCCVLAGHSLQFFPGAPAEGPPPAAKPAHSWELVGAHLRMEKKQELGLTPAGGSAAVSFSMPDERQAQEWMVGLAAVPGLFRRVPDYYDLGAAWGQGATCIVRECVGRYSGERYALKSRLHKSRAATEAMHNELRILQICAKHPHPAIPCLYNYFFDDDGSIELVTDLMEGGELFDHIAAVQQLREHDARAIFQQVAEGVAHLHSLGIAHRDLKPQNLMYVSADEGAQVKVMDYDLAKVNYAERWEGGTPCGTIYYMAPEIVRHQRYSQAVDMWSLGVILFILLTGRMPFDGKTNEEIAKAIDSGRYSMDHRLWGGVSQEAKDLVRCLLQSDPQQRLTAPQVLEHAWLKADLHPTQSAELASPVQLRNSLSKTERGRKLLALTALAYSESDSRLPIGATAGSGIPRLPKLGRGSAGNGLVSAAAQLLDFDMQPVRDQAGGSSGGMRTVAAVGSVANGGAGGDDAALSKLRSQLQMVGTAGGLQDRGYLELQGEELLGASPRSPRPEQPPDYCETAGSGALAWSRSAATQHGRAQQQQQQRQPTDGFADLEAEEVEEQDLGGSSSEEDEAEGSRQSTQHGSSDAVVAAAARQQQAAPGLLPLQVRLPPEHMLPADRLLLERVASGGKAVVQGMPLSGRAQKAALAAGMKRVQSAYEAGSIDSMQRSTSASLLDNRGARIPAAQREPVQRAMEQKQQRLASIHHASASGLQWQQMEAALPAQSPEL</sequence>
<evidence type="ECO:0000313" key="5">
    <source>
        <dbReference type="EMBL" id="KAI3433566.1"/>
    </source>
</evidence>
<comment type="caution">
    <text evidence="5">The sequence shown here is derived from an EMBL/GenBank/DDBJ whole genome shotgun (WGS) entry which is preliminary data.</text>
</comment>
<keyword evidence="6" id="KW-1185">Reference proteome</keyword>
<feature type="region of interest" description="Disordered" evidence="3">
    <location>
        <begin position="602"/>
        <end position="670"/>
    </location>
</feature>
<protein>
    <recommendedName>
        <fullName evidence="4">Protein kinase domain-containing protein</fullName>
    </recommendedName>
</protein>
<dbReference type="InterPro" id="IPR000719">
    <property type="entry name" value="Prot_kinase_dom"/>
</dbReference>
<keyword evidence="1" id="KW-0547">Nucleotide-binding</keyword>
<accession>A0A9D4TSI0</accession>
<keyword evidence="2" id="KW-0067">ATP-binding</keyword>
<proteinExistence type="predicted"/>
<reference evidence="5" key="2">
    <citation type="submission" date="2020-11" db="EMBL/GenBank/DDBJ databases">
        <authorList>
            <person name="Cecchin M."/>
            <person name="Marcolungo L."/>
            <person name="Rossato M."/>
            <person name="Girolomoni L."/>
            <person name="Cosentino E."/>
            <person name="Cuine S."/>
            <person name="Li-Beisson Y."/>
            <person name="Delledonne M."/>
            <person name="Ballottari M."/>
        </authorList>
    </citation>
    <scope>NUCLEOTIDE SEQUENCE</scope>
    <source>
        <strain evidence="5">211/11P</strain>
        <tissue evidence="5">Whole cell</tissue>
    </source>
</reference>
<dbReference type="PROSITE" id="PS50011">
    <property type="entry name" value="PROTEIN_KINASE_DOM"/>
    <property type="match status" value="1"/>
</dbReference>
<feature type="compositionally biased region" description="Acidic residues" evidence="3">
    <location>
        <begin position="626"/>
        <end position="648"/>
    </location>
</feature>
<dbReference type="Gene3D" id="1.10.510.10">
    <property type="entry name" value="Transferase(Phosphotransferase) domain 1"/>
    <property type="match status" value="1"/>
</dbReference>
<dbReference type="InterPro" id="IPR011009">
    <property type="entry name" value="Kinase-like_dom_sf"/>
</dbReference>
<dbReference type="PROSITE" id="PS00108">
    <property type="entry name" value="PROTEIN_KINASE_ST"/>
    <property type="match status" value="1"/>
</dbReference>
<dbReference type="SMART" id="SM00220">
    <property type="entry name" value="S_TKc"/>
    <property type="match status" value="1"/>
</dbReference>
<dbReference type="Gene3D" id="3.30.200.20">
    <property type="entry name" value="Phosphorylase Kinase, domain 1"/>
    <property type="match status" value="1"/>
</dbReference>
<name>A0A9D4TSI0_CHLVU</name>
<dbReference type="GO" id="GO:0005524">
    <property type="term" value="F:ATP binding"/>
    <property type="evidence" value="ECO:0007669"/>
    <property type="project" value="UniProtKB-KW"/>
</dbReference>
<dbReference type="SUPFAM" id="SSF56112">
    <property type="entry name" value="Protein kinase-like (PK-like)"/>
    <property type="match status" value="1"/>
</dbReference>
<dbReference type="PANTHER" id="PTHR24347">
    <property type="entry name" value="SERINE/THREONINE-PROTEIN KINASE"/>
    <property type="match status" value="1"/>
</dbReference>
<evidence type="ECO:0000259" key="4">
    <source>
        <dbReference type="PROSITE" id="PS50011"/>
    </source>
</evidence>
<dbReference type="Proteomes" id="UP001055712">
    <property type="component" value="Unassembled WGS sequence"/>
</dbReference>
<evidence type="ECO:0000256" key="3">
    <source>
        <dbReference type="SAM" id="MobiDB-lite"/>
    </source>
</evidence>
<dbReference type="AlphaFoldDB" id="A0A9D4TSI0"/>
<dbReference type="OrthoDB" id="40902at2759"/>
<dbReference type="EMBL" id="SIDB01000004">
    <property type="protein sequence ID" value="KAI3433566.1"/>
    <property type="molecule type" value="Genomic_DNA"/>
</dbReference>
<evidence type="ECO:0000313" key="6">
    <source>
        <dbReference type="Proteomes" id="UP001055712"/>
    </source>
</evidence>
<feature type="region of interest" description="Disordered" evidence="3">
    <location>
        <begin position="576"/>
        <end position="595"/>
    </location>
</feature>
<gene>
    <name evidence="5" type="ORF">D9Q98_003377</name>
</gene>
<dbReference type="CDD" id="cd05117">
    <property type="entry name" value="STKc_CAMK"/>
    <property type="match status" value="1"/>
</dbReference>
<evidence type="ECO:0000256" key="2">
    <source>
        <dbReference type="ARBA" id="ARBA00022840"/>
    </source>
</evidence>
<organism evidence="5 6">
    <name type="scientific">Chlorella vulgaris</name>
    <name type="common">Green alga</name>
    <dbReference type="NCBI Taxonomy" id="3077"/>
    <lineage>
        <taxon>Eukaryota</taxon>
        <taxon>Viridiplantae</taxon>
        <taxon>Chlorophyta</taxon>
        <taxon>core chlorophytes</taxon>
        <taxon>Trebouxiophyceae</taxon>
        <taxon>Chlorellales</taxon>
        <taxon>Chlorellaceae</taxon>
        <taxon>Chlorella clade</taxon>
        <taxon>Chlorella</taxon>
    </lineage>
</organism>